<reference evidence="1 2" key="1">
    <citation type="submission" date="2023-02" db="EMBL/GenBank/DDBJ databases">
        <title>LHISI_Scaffold_Assembly.</title>
        <authorList>
            <person name="Stuart O.P."/>
            <person name="Cleave R."/>
            <person name="Magrath M.J.L."/>
            <person name="Mikheyev A.S."/>
        </authorList>
    </citation>
    <scope>NUCLEOTIDE SEQUENCE [LARGE SCALE GENOMIC DNA]</scope>
    <source>
        <strain evidence="1">Daus_M_001</strain>
        <tissue evidence="1">Leg muscle</tissue>
    </source>
</reference>
<organism evidence="1 2">
    <name type="scientific">Dryococelus australis</name>
    <dbReference type="NCBI Taxonomy" id="614101"/>
    <lineage>
        <taxon>Eukaryota</taxon>
        <taxon>Metazoa</taxon>
        <taxon>Ecdysozoa</taxon>
        <taxon>Arthropoda</taxon>
        <taxon>Hexapoda</taxon>
        <taxon>Insecta</taxon>
        <taxon>Pterygota</taxon>
        <taxon>Neoptera</taxon>
        <taxon>Polyneoptera</taxon>
        <taxon>Phasmatodea</taxon>
        <taxon>Verophasmatodea</taxon>
        <taxon>Anareolatae</taxon>
        <taxon>Phasmatidae</taxon>
        <taxon>Eurycanthinae</taxon>
        <taxon>Dryococelus</taxon>
    </lineage>
</organism>
<name>A0ABQ9I2B5_9NEOP</name>
<sequence>MTNAELIELATKQEENFSSEEEQEEIPQTTKQAALEALCVLNYFYKASNASVADLAAFQHVEAFVVQNVTNKKKQMSIDTFQK</sequence>
<dbReference type="Proteomes" id="UP001159363">
    <property type="component" value="Chromosome 3"/>
</dbReference>
<proteinExistence type="predicted"/>
<accession>A0ABQ9I2B5</accession>
<evidence type="ECO:0000313" key="1">
    <source>
        <dbReference type="EMBL" id="KAJ8890778.1"/>
    </source>
</evidence>
<evidence type="ECO:0000313" key="2">
    <source>
        <dbReference type="Proteomes" id="UP001159363"/>
    </source>
</evidence>
<comment type="caution">
    <text evidence="1">The sequence shown here is derived from an EMBL/GenBank/DDBJ whole genome shotgun (WGS) entry which is preliminary data.</text>
</comment>
<keyword evidence="2" id="KW-1185">Reference proteome</keyword>
<dbReference type="EMBL" id="JARBHB010000003">
    <property type="protein sequence ID" value="KAJ8890778.1"/>
    <property type="molecule type" value="Genomic_DNA"/>
</dbReference>
<protein>
    <submittedName>
        <fullName evidence="1">Uncharacterized protein</fullName>
    </submittedName>
</protein>
<gene>
    <name evidence="1" type="ORF">PR048_010287</name>
</gene>